<organism evidence="2 3">
    <name type="scientific">Fukomys damarensis</name>
    <name type="common">Damaraland mole rat</name>
    <name type="synonym">Cryptomys damarensis</name>
    <dbReference type="NCBI Taxonomy" id="885580"/>
    <lineage>
        <taxon>Eukaryota</taxon>
        <taxon>Metazoa</taxon>
        <taxon>Chordata</taxon>
        <taxon>Craniata</taxon>
        <taxon>Vertebrata</taxon>
        <taxon>Euteleostomi</taxon>
        <taxon>Mammalia</taxon>
        <taxon>Eutheria</taxon>
        <taxon>Euarchontoglires</taxon>
        <taxon>Glires</taxon>
        <taxon>Rodentia</taxon>
        <taxon>Hystricomorpha</taxon>
        <taxon>Bathyergidae</taxon>
        <taxon>Fukomys</taxon>
    </lineage>
</organism>
<dbReference type="Proteomes" id="UP000028990">
    <property type="component" value="Unassembled WGS sequence"/>
</dbReference>
<feature type="compositionally biased region" description="Polar residues" evidence="1">
    <location>
        <begin position="110"/>
        <end position="119"/>
    </location>
</feature>
<dbReference type="EMBL" id="KN122228">
    <property type="protein sequence ID" value="KFO32034.1"/>
    <property type="molecule type" value="Genomic_DNA"/>
</dbReference>
<protein>
    <submittedName>
        <fullName evidence="2">Uncharacterized protein</fullName>
    </submittedName>
</protein>
<proteinExistence type="predicted"/>
<dbReference type="STRING" id="885580.ENSFDAP00000011238"/>
<dbReference type="AlphaFoldDB" id="A0A091DIS0"/>
<evidence type="ECO:0000256" key="1">
    <source>
        <dbReference type="SAM" id="MobiDB-lite"/>
    </source>
</evidence>
<feature type="compositionally biased region" description="Basic and acidic residues" evidence="1">
    <location>
        <begin position="98"/>
        <end position="109"/>
    </location>
</feature>
<keyword evidence="3" id="KW-1185">Reference proteome</keyword>
<reference evidence="2 3" key="1">
    <citation type="submission" date="2013-11" db="EMBL/GenBank/DDBJ databases">
        <title>The Damaraland mole rat (Fukomys damarensis) genome and evolution of African mole rats.</title>
        <authorList>
            <person name="Gladyshev V.N."/>
            <person name="Fang X."/>
        </authorList>
    </citation>
    <scope>NUCLEOTIDE SEQUENCE [LARGE SCALE GENOMIC DNA]</scope>
    <source>
        <tissue evidence="2">Liver</tissue>
    </source>
</reference>
<evidence type="ECO:0000313" key="3">
    <source>
        <dbReference type="Proteomes" id="UP000028990"/>
    </source>
</evidence>
<name>A0A091DIS0_FUKDA</name>
<sequence length="119" mass="12119">MVSDKDTCPPCPELACSCSAENPHKPATKFVKPALAQLLEKETSGLGLGGLTGRKQTGADGQGGGEFPRGPPVTSAVPRKGTQTGSDGKGLSGRRRAQKEQDGNTRRAGESSTTADPGA</sequence>
<evidence type="ECO:0000313" key="2">
    <source>
        <dbReference type="EMBL" id="KFO32034.1"/>
    </source>
</evidence>
<accession>A0A091DIS0</accession>
<feature type="region of interest" description="Disordered" evidence="1">
    <location>
        <begin position="44"/>
        <end position="119"/>
    </location>
</feature>
<gene>
    <name evidence="2" type="ORF">H920_06603</name>
</gene>